<evidence type="ECO:0000313" key="1">
    <source>
        <dbReference type="EMBL" id="KAK3388415.1"/>
    </source>
</evidence>
<keyword evidence="2" id="KW-1185">Reference proteome</keyword>
<comment type="caution">
    <text evidence="1">The sequence shown here is derived from an EMBL/GenBank/DDBJ whole genome shotgun (WGS) entry which is preliminary data.</text>
</comment>
<name>A0AAE0NVK4_SORBR</name>
<evidence type="ECO:0000313" key="2">
    <source>
        <dbReference type="Proteomes" id="UP001281003"/>
    </source>
</evidence>
<reference evidence="1" key="2">
    <citation type="submission" date="2023-07" db="EMBL/GenBank/DDBJ databases">
        <authorList>
            <consortium name="Lawrence Berkeley National Laboratory"/>
            <person name="Haridas S."/>
            <person name="Hensen N."/>
            <person name="Bonometti L."/>
            <person name="Westerberg I."/>
            <person name="Brannstrom I.O."/>
            <person name="Guillou S."/>
            <person name="Cros-Aarteil S."/>
            <person name="Calhoun S."/>
            <person name="Kuo A."/>
            <person name="Mondo S."/>
            <person name="Pangilinan J."/>
            <person name="Riley R."/>
            <person name="LaButti K."/>
            <person name="Andreopoulos B."/>
            <person name="Lipzen A."/>
            <person name="Chen C."/>
            <person name="Yanf M."/>
            <person name="Daum C."/>
            <person name="Ng V."/>
            <person name="Clum A."/>
            <person name="Steindorff A."/>
            <person name="Ohm R."/>
            <person name="Martin F."/>
            <person name="Silar P."/>
            <person name="Natvig D."/>
            <person name="Lalanne C."/>
            <person name="Gautier V."/>
            <person name="Ament-velasquez S.L."/>
            <person name="Kruys A."/>
            <person name="Hutchinson M.I."/>
            <person name="Powell A.J."/>
            <person name="Barry K."/>
            <person name="Miller A.N."/>
            <person name="Grigoriev I.V."/>
            <person name="Debuchy R."/>
            <person name="Gladieux P."/>
            <person name="Thoren M.H."/>
            <person name="Johannesson H."/>
        </authorList>
    </citation>
    <scope>NUCLEOTIDE SEQUENCE</scope>
    <source>
        <strain evidence="1">FGSC 1904</strain>
    </source>
</reference>
<dbReference type="EMBL" id="JAUTDP010000016">
    <property type="protein sequence ID" value="KAK3388415.1"/>
    <property type="molecule type" value="Genomic_DNA"/>
</dbReference>
<proteinExistence type="predicted"/>
<accession>A0AAE0NVK4</accession>
<reference evidence="1" key="1">
    <citation type="journal article" date="2023" name="Mol. Phylogenet. Evol.">
        <title>Genome-scale phylogeny and comparative genomics of the fungal order Sordariales.</title>
        <authorList>
            <person name="Hensen N."/>
            <person name="Bonometti L."/>
            <person name="Westerberg I."/>
            <person name="Brannstrom I.O."/>
            <person name="Guillou S."/>
            <person name="Cros-Aarteil S."/>
            <person name="Calhoun S."/>
            <person name="Haridas S."/>
            <person name="Kuo A."/>
            <person name="Mondo S."/>
            <person name="Pangilinan J."/>
            <person name="Riley R."/>
            <person name="LaButti K."/>
            <person name="Andreopoulos B."/>
            <person name="Lipzen A."/>
            <person name="Chen C."/>
            <person name="Yan M."/>
            <person name="Daum C."/>
            <person name="Ng V."/>
            <person name="Clum A."/>
            <person name="Steindorff A."/>
            <person name="Ohm R.A."/>
            <person name="Martin F."/>
            <person name="Silar P."/>
            <person name="Natvig D.O."/>
            <person name="Lalanne C."/>
            <person name="Gautier V."/>
            <person name="Ament-Velasquez S.L."/>
            <person name="Kruys A."/>
            <person name="Hutchinson M.I."/>
            <person name="Powell A.J."/>
            <person name="Barry K."/>
            <person name="Miller A.N."/>
            <person name="Grigoriev I.V."/>
            <person name="Debuchy R."/>
            <person name="Gladieux P."/>
            <person name="Hiltunen Thoren M."/>
            <person name="Johannesson H."/>
        </authorList>
    </citation>
    <scope>NUCLEOTIDE SEQUENCE</scope>
    <source>
        <strain evidence="1">FGSC 1904</strain>
    </source>
</reference>
<dbReference type="AlphaFoldDB" id="A0AAE0NVK4"/>
<protein>
    <submittedName>
        <fullName evidence="1">Uncharacterized protein</fullName>
    </submittedName>
</protein>
<organism evidence="1 2">
    <name type="scientific">Sordaria brevicollis</name>
    <dbReference type="NCBI Taxonomy" id="83679"/>
    <lineage>
        <taxon>Eukaryota</taxon>
        <taxon>Fungi</taxon>
        <taxon>Dikarya</taxon>
        <taxon>Ascomycota</taxon>
        <taxon>Pezizomycotina</taxon>
        <taxon>Sordariomycetes</taxon>
        <taxon>Sordariomycetidae</taxon>
        <taxon>Sordariales</taxon>
        <taxon>Sordariaceae</taxon>
        <taxon>Sordaria</taxon>
    </lineage>
</organism>
<sequence length="295" mass="34653">MGNHEVGMTVIGVEGIGQWELMMKLEGCDGREEQAKYIVGTSDADAHSYTIFSNDSNLPLGPPPLFNPDPPHTYLNHQYNDDGEQQPFSFWTFPLTHGLPQIIVLAYSSTNRQTFLDLTESYDEAIKRIAHARTVQSSSNREGGFGPVHIIIAGFSTHGGRQSRGIQVSREEVRKFAHLKNEQHRKEREERWMDIEIEFLKEMQRDARIEEEWAVAKRERERSDKYWAKKKEDDAKKEHNKRCREYWIKTLGGKWGEEKVKREREEAEKKYWADFFAWKEYKGKVEEGRRRGFKR</sequence>
<gene>
    <name evidence="1" type="ORF">B0T20DRAFT_104718</name>
</gene>
<dbReference type="Proteomes" id="UP001281003">
    <property type="component" value="Unassembled WGS sequence"/>
</dbReference>